<dbReference type="Proteomes" id="UP000262882">
    <property type="component" value="Unassembled WGS sequence"/>
</dbReference>
<accession>A0A372GDR7</accession>
<reference evidence="2 3" key="1">
    <citation type="submission" date="2018-08" db="EMBL/GenBank/DDBJ databases">
        <title>Actinomadura spongicola sp. nov., isolated from marine sponge Leucetta chagosensis.</title>
        <authorList>
            <person name="Li L."/>
            <person name="Lin H.W."/>
        </authorList>
    </citation>
    <scope>NUCLEOTIDE SEQUENCE [LARGE SCALE GENOMIC DNA]</scope>
    <source>
        <strain evidence="2 3">LHW52907</strain>
    </source>
</reference>
<evidence type="ECO:0000313" key="2">
    <source>
        <dbReference type="EMBL" id="RFS83538.1"/>
    </source>
</evidence>
<gene>
    <name evidence="2" type="ORF">D0T12_21100</name>
</gene>
<dbReference type="OrthoDB" id="3483884at2"/>
<proteinExistence type="predicted"/>
<dbReference type="AlphaFoldDB" id="A0A372GDR7"/>
<evidence type="ECO:0000313" key="3">
    <source>
        <dbReference type="Proteomes" id="UP000262882"/>
    </source>
</evidence>
<dbReference type="EMBL" id="QVNQ01000006">
    <property type="protein sequence ID" value="RFS83538.1"/>
    <property type="molecule type" value="Genomic_DNA"/>
</dbReference>
<keyword evidence="3" id="KW-1185">Reference proteome</keyword>
<sequence>MEPPPDGTPTQKELRDGEADHDSRSDSDPALEHRVATLERQVAALTEATRLLAAALEGTPLDPPDDGDTVLTARRAHELLLLPPLTHIRPH</sequence>
<protein>
    <submittedName>
        <fullName evidence="2">Uncharacterized protein</fullName>
    </submittedName>
</protein>
<feature type="compositionally biased region" description="Basic and acidic residues" evidence="1">
    <location>
        <begin position="12"/>
        <end position="31"/>
    </location>
</feature>
<name>A0A372GDR7_9ACTN</name>
<comment type="caution">
    <text evidence="2">The sequence shown here is derived from an EMBL/GenBank/DDBJ whole genome shotgun (WGS) entry which is preliminary data.</text>
</comment>
<dbReference type="RefSeq" id="WP_117401369.1">
    <property type="nucleotide sequence ID" value="NZ_QVNQ01000006.1"/>
</dbReference>
<organism evidence="2 3">
    <name type="scientific">Actinomadura spongiicola</name>
    <dbReference type="NCBI Taxonomy" id="2303421"/>
    <lineage>
        <taxon>Bacteria</taxon>
        <taxon>Bacillati</taxon>
        <taxon>Actinomycetota</taxon>
        <taxon>Actinomycetes</taxon>
        <taxon>Streptosporangiales</taxon>
        <taxon>Thermomonosporaceae</taxon>
        <taxon>Actinomadura</taxon>
    </lineage>
</organism>
<evidence type="ECO:0000256" key="1">
    <source>
        <dbReference type="SAM" id="MobiDB-lite"/>
    </source>
</evidence>
<feature type="region of interest" description="Disordered" evidence="1">
    <location>
        <begin position="1"/>
        <end position="31"/>
    </location>
</feature>